<accession>A0A1I6WAD8</accession>
<feature type="compositionally biased region" description="Acidic residues" evidence="1">
    <location>
        <begin position="54"/>
        <end position="65"/>
    </location>
</feature>
<feature type="compositionally biased region" description="Basic and acidic residues" evidence="1">
    <location>
        <begin position="526"/>
        <end position="588"/>
    </location>
</feature>
<protein>
    <submittedName>
        <fullName evidence="2">Uncharacterized protein</fullName>
    </submittedName>
</protein>
<feature type="compositionally biased region" description="Gly residues" evidence="1">
    <location>
        <begin position="273"/>
        <end position="326"/>
    </location>
</feature>
<evidence type="ECO:0000256" key="1">
    <source>
        <dbReference type="SAM" id="MobiDB-lite"/>
    </source>
</evidence>
<evidence type="ECO:0000313" key="3">
    <source>
        <dbReference type="Proteomes" id="UP000198873"/>
    </source>
</evidence>
<organism evidence="2 3">
    <name type="scientific">Streptomyces harbinensis</name>
    <dbReference type="NCBI Taxonomy" id="1176198"/>
    <lineage>
        <taxon>Bacteria</taxon>
        <taxon>Bacillati</taxon>
        <taxon>Actinomycetota</taxon>
        <taxon>Actinomycetes</taxon>
        <taxon>Kitasatosporales</taxon>
        <taxon>Streptomycetaceae</taxon>
        <taxon>Streptomyces</taxon>
    </lineage>
</organism>
<name>A0A1I6WAD8_9ACTN</name>
<feature type="compositionally biased region" description="Basic and acidic residues" evidence="1">
    <location>
        <begin position="505"/>
        <end position="514"/>
    </location>
</feature>
<reference evidence="3" key="1">
    <citation type="submission" date="2016-10" db="EMBL/GenBank/DDBJ databases">
        <authorList>
            <person name="Varghese N."/>
            <person name="Submissions S."/>
        </authorList>
    </citation>
    <scope>NUCLEOTIDE SEQUENCE [LARGE SCALE GENOMIC DNA]</scope>
    <source>
        <strain evidence="3">CGMCC 4.7047</strain>
    </source>
</reference>
<dbReference type="EMBL" id="FPAB01000016">
    <property type="protein sequence ID" value="SFT22955.1"/>
    <property type="molecule type" value="Genomic_DNA"/>
</dbReference>
<feature type="region of interest" description="Disordered" evidence="1">
    <location>
        <begin position="162"/>
        <end position="656"/>
    </location>
</feature>
<dbReference type="AlphaFoldDB" id="A0A1I6WAD8"/>
<proteinExistence type="predicted"/>
<feature type="compositionally biased region" description="Pro residues" evidence="1">
    <location>
        <begin position="600"/>
        <end position="616"/>
    </location>
</feature>
<feature type="compositionally biased region" description="Basic and acidic residues" evidence="1">
    <location>
        <begin position="171"/>
        <end position="181"/>
    </location>
</feature>
<keyword evidence="3" id="KW-1185">Reference proteome</keyword>
<dbReference type="Proteomes" id="UP000198873">
    <property type="component" value="Unassembled WGS sequence"/>
</dbReference>
<feature type="region of interest" description="Disordered" evidence="1">
    <location>
        <begin position="1"/>
        <end position="123"/>
    </location>
</feature>
<feature type="compositionally biased region" description="Basic and acidic residues" evidence="1">
    <location>
        <begin position="224"/>
        <end position="234"/>
    </location>
</feature>
<feature type="compositionally biased region" description="Basic and acidic residues" evidence="1">
    <location>
        <begin position="247"/>
        <end position="264"/>
    </location>
</feature>
<dbReference type="STRING" id="1176198.SAMN05444716_11613"/>
<feature type="compositionally biased region" description="Basic and acidic residues" evidence="1">
    <location>
        <begin position="346"/>
        <end position="409"/>
    </location>
</feature>
<feature type="compositionally biased region" description="Low complexity" evidence="1">
    <location>
        <begin position="192"/>
        <end position="214"/>
    </location>
</feature>
<evidence type="ECO:0000313" key="2">
    <source>
        <dbReference type="EMBL" id="SFT22955.1"/>
    </source>
</evidence>
<feature type="compositionally biased region" description="Basic and acidic residues" evidence="1">
    <location>
        <begin position="7"/>
        <end position="19"/>
    </location>
</feature>
<feature type="compositionally biased region" description="Acidic residues" evidence="1">
    <location>
        <begin position="96"/>
        <end position="119"/>
    </location>
</feature>
<feature type="compositionally biased region" description="Basic and acidic residues" evidence="1">
    <location>
        <begin position="434"/>
        <end position="446"/>
    </location>
</feature>
<sequence length="828" mass="86860">MSQDEDGPGHGEGEEEGARVYHLPSADGADGANSNYVRLKPLTTASYADSSAPDPEDDEDDDGEQSDIVLPATPEPTDPGEVLRSYSGGISSRDADSEDGGEAEEEEYDEEYDGEYEEPGEWRSFSDRIGDWIGERVDTHRERREAEAPLLQAQIARKVALLEGQTQNETEMAKLRGELARARQQKSGGGQADSAGGSKSPRSPGGSSRSSDSGTGPGGKTGSGRKDGAGRRGDTSTGSRSDSAGPRPDKRPNNPGKGPDRPSDSRTPQNRGNGAGGSGGGRHGGSGSSGGGNSRNSGGGNGPGNGPGGSRNSSGSGGGGGRGNRGGDNHTPPKNPAPGAGQDPRPWNRDPKPPREPRKDSKPDRKPDPAADPKTQREPKPDLKPDPKAKPGAKPDAKPDAKTGPKGSEDTTTVIPPDSTQKRPWKKNAGAGAKKTDSPKDSKTGPKDGSPSPKKTGEGPKPAAGGEGVNLRKNKKKPKGKETGQRQEQGPAGGAENPGTPPTKESPKPGRGDEPSDGGWSGYEGDWERERDEQRRRVREWIRERREKREKAKRDRQRVKDERERERRARGPLRAEDIGWWQDGRDRTPPGGAGGAGPSGPAPIAPGPASLPPAPEPHTQRPGTSRPEPAPQNQGQGLDENEGRKDSNMPGTDMVATEQTPDSALAVNDQGGGLAALRDEAPAPAARPAAGTVRRVVQQPMAMQHRTDITLEEYLTEIAAIADGAKELQGRAAATVTFMEELTKLLLSMAGELGEDHNIDSRVTDGITTMAGHAPGVARLCEAASSAYAEAAETALEAARRVAALYQADMEAVHEAGLLSASAARHHE</sequence>
<gene>
    <name evidence="2" type="ORF">SAMN05444716_11613</name>
</gene>